<evidence type="ECO:0000313" key="3">
    <source>
        <dbReference type="Proteomes" id="UP001190700"/>
    </source>
</evidence>
<dbReference type="Proteomes" id="UP001190700">
    <property type="component" value="Unassembled WGS sequence"/>
</dbReference>
<dbReference type="EMBL" id="LGRX02033504">
    <property type="protein sequence ID" value="KAK3240974.1"/>
    <property type="molecule type" value="Genomic_DNA"/>
</dbReference>
<comment type="caution">
    <text evidence="2">The sequence shown here is derived from an EMBL/GenBank/DDBJ whole genome shotgun (WGS) entry which is preliminary data.</text>
</comment>
<gene>
    <name evidence="2" type="ORF">CYMTET_49227</name>
</gene>
<reference evidence="2 3" key="1">
    <citation type="journal article" date="2015" name="Genome Biol. Evol.">
        <title>Comparative Genomics of a Bacterivorous Green Alga Reveals Evolutionary Causalities and Consequences of Phago-Mixotrophic Mode of Nutrition.</title>
        <authorList>
            <person name="Burns J.A."/>
            <person name="Paasch A."/>
            <person name="Narechania A."/>
            <person name="Kim E."/>
        </authorList>
    </citation>
    <scope>NUCLEOTIDE SEQUENCE [LARGE SCALE GENOMIC DNA]</scope>
    <source>
        <strain evidence="2 3">PLY_AMNH</strain>
    </source>
</reference>
<accession>A0AAE0BRX1</accession>
<sequence>MTVGRKLGVVHCDQRAHVTGFGSGGGSLAVKRLNAEEAERAPGVKGVLLKGVLLKGVLLKGVLLKGLLLKGPQQLVSWSGGRIRAARPWPFSSDRRGAARAREGEPLFRVVSPGDEGHGAGDGAGVGTTNDQG</sequence>
<dbReference type="AlphaFoldDB" id="A0AAE0BRX1"/>
<feature type="compositionally biased region" description="Basic and acidic residues" evidence="1">
    <location>
        <begin position="93"/>
        <end position="106"/>
    </location>
</feature>
<proteinExistence type="predicted"/>
<name>A0AAE0BRX1_9CHLO</name>
<protein>
    <submittedName>
        <fullName evidence="2">Uncharacterized protein</fullName>
    </submittedName>
</protein>
<evidence type="ECO:0000256" key="1">
    <source>
        <dbReference type="SAM" id="MobiDB-lite"/>
    </source>
</evidence>
<evidence type="ECO:0000313" key="2">
    <source>
        <dbReference type="EMBL" id="KAK3240974.1"/>
    </source>
</evidence>
<feature type="region of interest" description="Disordered" evidence="1">
    <location>
        <begin position="93"/>
        <end position="133"/>
    </location>
</feature>
<keyword evidence="3" id="KW-1185">Reference proteome</keyword>
<organism evidence="2 3">
    <name type="scientific">Cymbomonas tetramitiformis</name>
    <dbReference type="NCBI Taxonomy" id="36881"/>
    <lineage>
        <taxon>Eukaryota</taxon>
        <taxon>Viridiplantae</taxon>
        <taxon>Chlorophyta</taxon>
        <taxon>Pyramimonadophyceae</taxon>
        <taxon>Pyramimonadales</taxon>
        <taxon>Pyramimonadaceae</taxon>
        <taxon>Cymbomonas</taxon>
    </lineage>
</organism>